<keyword evidence="1" id="KW-0812">Transmembrane</keyword>
<dbReference type="EMBL" id="JAGYWB010000002">
    <property type="protein sequence ID" value="KAI0529268.1"/>
    <property type="molecule type" value="Genomic_DNA"/>
</dbReference>
<organism evidence="2 3">
    <name type="scientific">Dendrobium nobile</name>
    <name type="common">Orchid</name>
    <dbReference type="NCBI Taxonomy" id="94219"/>
    <lineage>
        <taxon>Eukaryota</taxon>
        <taxon>Viridiplantae</taxon>
        <taxon>Streptophyta</taxon>
        <taxon>Embryophyta</taxon>
        <taxon>Tracheophyta</taxon>
        <taxon>Spermatophyta</taxon>
        <taxon>Magnoliopsida</taxon>
        <taxon>Liliopsida</taxon>
        <taxon>Asparagales</taxon>
        <taxon>Orchidaceae</taxon>
        <taxon>Epidendroideae</taxon>
        <taxon>Malaxideae</taxon>
        <taxon>Dendrobiinae</taxon>
        <taxon>Dendrobium</taxon>
    </lineage>
</organism>
<keyword evidence="3" id="KW-1185">Reference proteome</keyword>
<evidence type="ECO:0000256" key="1">
    <source>
        <dbReference type="SAM" id="Phobius"/>
    </source>
</evidence>
<reference evidence="2" key="1">
    <citation type="journal article" date="2022" name="Front. Genet.">
        <title>Chromosome-Scale Assembly of the Dendrobium nobile Genome Provides Insights Into the Molecular Mechanism of the Biosynthesis of the Medicinal Active Ingredient of Dendrobium.</title>
        <authorList>
            <person name="Xu Q."/>
            <person name="Niu S.-C."/>
            <person name="Li K.-L."/>
            <person name="Zheng P.-J."/>
            <person name="Zhang X.-J."/>
            <person name="Jia Y."/>
            <person name="Liu Y."/>
            <person name="Niu Y.-X."/>
            <person name="Yu L.-H."/>
            <person name="Chen D.-F."/>
            <person name="Zhang G.-Q."/>
        </authorList>
    </citation>
    <scope>NUCLEOTIDE SEQUENCE</scope>
    <source>
        <tissue evidence="2">Leaf</tissue>
    </source>
</reference>
<feature type="transmembrane region" description="Helical" evidence="1">
    <location>
        <begin position="31"/>
        <end position="49"/>
    </location>
</feature>
<comment type="caution">
    <text evidence="2">The sequence shown here is derived from an EMBL/GenBank/DDBJ whole genome shotgun (WGS) entry which is preliminary data.</text>
</comment>
<feature type="transmembrane region" description="Helical" evidence="1">
    <location>
        <begin position="7"/>
        <end position="25"/>
    </location>
</feature>
<evidence type="ECO:0000313" key="2">
    <source>
        <dbReference type="EMBL" id="KAI0529268.1"/>
    </source>
</evidence>
<dbReference type="Proteomes" id="UP000829196">
    <property type="component" value="Unassembled WGS sequence"/>
</dbReference>
<feature type="transmembrane region" description="Helical" evidence="1">
    <location>
        <begin position="88"/>
        <end position="115"/>
    </location>
</feature>
<protein>
    <submittedName>
        <fullName evidence="2">Uncharacterized protein</fullName>
    </submittedName>
</protein>
<proteinExistence type="predicted"/>
<keyword evidence="1" id="KW-0472">Membrane</keyword>
<name>A0A8T3C8I0_DENNO</name>
<sequence length="125" mass="14562">MVLLESFVAGYISFFYFVVALQLLLVQSGWLLPYGFYDFYHLYFWVFNASLRKVCEGTCRLLVFCCLVGMVVFHGCLGYSQFFWVDMLVVSILLVQVEGCCCFFSCNVLGVFWSLEAYCWLVYML</sequence>
<feature type="transmembrane region" description="Helical" evidence="1">
    <location>
        <begin position="61"/>
        <end position="82"/>
    </location>
</feature>
<keyword evidence="1" id="KW-1133">Transmembrane helix</keyword>
<gene>
    <name evidence="2" type="ORF">KFK09_001815</name>
</gene>
<evidence type="ECO:0000313" key="3">
    <source>
        <dbReference type="Proteomes" id="UP000829196"/>
    </source>
</evidence>
<accession>A0A8T3C8I0</accession>
<dbReference type="AlphaFoldDB" id="A0A8T3C8I0"/>